<comment type="caution">
    <text evidence="1">The sequence shown here is derived from an EMBL/GenBank/DDBJ whole genome shotgun (WGS) entry which is preliminary data.</text>
</comment>
<gene>
    <name evidence="1" type="ORF">G4B88_006343</name>
</gene>
<keyword evidence="2" id="KW-1185">Reference proteome</keyword>
<evidence type="ECO:0000313" key="1">
    <source>
        <dbReference type="EMBL" id="KAF4404957.1"/>
    </source>
</evidence>
<reference evidence="1 2" key="1">
    <citation type="journal article" date="2020" name="bioRxiv">
        <title>Sequence and annotation of 42 cannabis genomes reveals extensive copy number variation in cannabinoid synthesis and pathogen resistance genes.</title>
        <authorList>
            <person name="Mckernan K.J."/>
            <person name="Helbert Y."/>
            <person name="Kane L.T."/>
            <person name="Ebling H."/>
            <person name="Zhang L."/>
            <person name="Liu B."/>
            <person name="Eaton Z."/>
            <person name="Mclaughlin S."/>
            <person name="Kingan S."/>
            <person name="Baybayan P."/>
            <person name="Concepcion G."/>
            <person name="Jordan M."/>
            <person name="Riva A."/>
            <person name="Barbazuk W."/>
            <person name="Harkins T."/>
        </authorList>
    </citation>
    <scope>NUCLEOTIDE SEQUENCE [LARGE SCALE GENOMIC DNA]</scope>
    <source>
        <strain evidence="2">cv. Jamaican Lion 4</strain>
        <tissue evidence="1">Leaf</tissue>
    </source>
</reference>
<accession>A0A7J6IBS6</accession>
<dbReference type="AlphaFoldDB" id="A0A7J6IBS6"/>
<protein>
    <submittedName>
        <fullName evidence="1">Uncharacterized protein</fullName>
    </submittedName>
</protein>
<evidence type="ECO:0000313" key="2">
    <source>
        <dbReference type="Proteomes" id="UP000583929"/>
    </source>
</evidence>
<sequence>MEESLTPTEEYSVADGYNLRFLQSDRLSALIISDEGLVEVCLGLQDDSKDKNFIWRACNHWLTVTECGSEEIKKKFKQKLPADLLRLAWALDLLLPLRSRKLLVFEVGLAPSWVFHDQCGRFNLCRYKWLHRCSLRIIVRDCRRALVVAETKFLPSSFSISLAEALAVRLGLELAQRWHLS</sequence>
<name>A0A7J6IBS6_CANSA</name>
<dbReference type="Proteomes" id="UP000583929">
    <property type="component" value="Unassembled WGS sequence"/>
</dbReference>
<proteinExistence type="predicted"/>
<organism evidence="1 2">
    <name type="scientific">Cannabis sativa</name>
    <name type="common">Hemp</name>
    <name type="synonym">Marijuana</name>
    <dbReference type="NCBI Taxonomy" id="3483"/>
    <lineage>
        <taxon>Eukaryota</taxon>
        <taxon>Viridiplantae</taxon>
        <taxon>Streptophyta</taxon>
        <taxon>Embryophyta</taxon>
        <taxon>Tracheophyta</taxon>
        <taxon>Spermatophyta</taxon>
        <taxon>Magnoliopsida</taxon>
        <taxon>eudicotyledons</taxon>
        <taxon>Gunneridae</taxon>
        <taxon>Pentapetalae</taxon>
        <taxon>rosids</taxon>
        <taxon>fabids</taxon>
        <taxon>Rosales</taxon>
        <taxon>Cannabaceae</taxon>
        <taxon>Cannabis</taxon>
    </lineage>
</organism>
<dbReference type="EMBL" id="JAATIQ010000001">
    <property type="protein sequence ID" value="KAF4404957.1"/>
    <property type="molecule type" value="Genomic_DNA"/>
</dbReference>